<protein>
    <submittedName>
        <fullName evidence="2">Uncharacterized protein</fullName>
    </submittedName>
</protein>
<proteinExistence type="predicted"/>
<organism evidence="2">
    <name type="scientific">Pseudoalteromonas sp. SD03</name>
    <dbReference type="NCBI Taxonomy" id="3231719"/>
    <lineage>
        <taxon>Bacteria</taxon>
        <taxon>Pseudomonadati</taxon>
        <taxon>Pseudomonadota</taxon>
        <taxon>Gammaproteobacteria</taxon>
        <taxon>Alteromonadales</taxon>
        <taxon>Pseudoalteromonadaceae</taxon>
        <taxon>Pseudoalteromonas</taxon>
    </lineage>
</organism>
<dbReference type="AlphaFoldDB" id="A0AB39AKZ5"/>
<evidence type="ECO:0000313" key="2">
    <source>
        <dbReference type="EMBL" id="XDH86134.1"/>
    </source>
</evidence>
<sequence length="165" mass="18570">MATYTANQVSINNGSKLVTINSNESPESVSQGDFIQIANYPLAEINRTFLDANSKHIIELVKVWKHSDQISQPAIVVPTTVDFKATVDALKKANILVNDNTQAMQDWQTKLGEVTFRNIDETQTTIKTLKQMESDFNELMARLEAQPEPQPNNNAAWFDADSTWR</sequence>
<name>A0AB39AKZ5_9GAMM</name>
<feature type="region of interest" description="Disordered" evidence="1">
    <location>
        <begin position="144"/>
        <end position="165"/>
    </location>
</feature>
<accession>A0AB39AKZ5</accession>
<dbReference type="EMBL" id="CP162514">
    <property type="protein sequence ID" value="XDH86134.1"/>
    <property type="molecule type" value="Genomic_DNA"/>
</dbReference>
<evidence type="ECO:0000256" key="1">
    <source>
        <dbReference type="SAM" id="MobiDB-lite"/>
    </source>
</evidence>
<gene>
    <name evidence="2" type="ORF">ABZP26_08460</name>
</gene>
<reference evidence="2" key="1">
    <citation type="submission" date="2024-07" db="EMBL/GenBank/DDBJ databases">
        <authorList>
            <person name="Jiang Y."/>
            <person name="Qin Q."/>
        </authorList>
    </citation>
    <scope>NUCLEOTIDE SEQUENCE</scope>
    <source>
        <strain evidence="2">SD03</strain>
    </source>
</reference>
<dbReference type="RefSeq" id="WP_368484785.1">
    <property type="nucleotide sequence ID" value="NZ_CP162514.1"/>
</dbReference>